<dbReference type="OrthoDB" id="3231855at2759"/>
<feature type="non-terminal residue" evidence="3">
    <location>
        <position position="1"/>
    </location>
</feature>
<evidence type="ECO:0000313" key="3">
    <source>
        <dbReference type="EMBL" id="KAF0891318.1"/>
    </source>
</evidence>
<organism evidence="3 4">
    <name type="scientific">Oryza meyeriana var. granulata</name>
    <dbReference type="NCBI Taxonomy" id="110450"/>
    <lineage>
        <taxon>Eukaryota</taxon>
        <taxon>Viridiplantae</taxon>
        <taxon>Streptophyta</taxon>
        <taxon>Embryophyta</taxon>
        <taxon>Tracheophyta</taxon>
        <taxon>Spermatophyta</taxon>
        <taxon>Magnoliopsida</taxon>
        <taxon>Liliopsida</taxon>
        <taxon>Poales</taxon>
        <taxon>Poaceae</taxon>
        <taxon>BOP clade</taxon>
        <taxon>Oryzoideae</taxon>
        <taxon>Oryzeae</taxon>
        <taxon>Oryzinae</taxon>
        <taxon>Oryza</taxon>
        <taxon>Oryza meyeriana</taxon>
    </lineage>
</organism>
<feature type="compositionally biased region" description="Basic residues" evidence="1">
    <location>
        <begin position="1"/>
        <end position="11"/>
    </location>
</feature>
<protein>
    <recommendedName>
        <fullName evidence="2">Smr domain-containing protein</fullName>
    </recommendedName>
</protein>
<dbReference type="PANTHER" id="PTHR46651">
    <property type="entry name" value="POLYADENYLATE-BINDING PROTEIN-INTERACTING PROTEIN 7"/>
    <property type="match status" value="1"/>
</dbReference>
<evidence type="ECO:0000313" key="4">
    <source>
        <dbReference type="Proteomes" id="UP000479710"/>
    </source>
</evidence>
<dbReference type="AlphaFoldDB" id="A0A6G1BT95"/>
<proteinExistence type="predicted"/>
<dbReference type="Gene3D" id="3.30.1370.110">
    <property type="match status" value="1"/>
</dbReference>
<dbReference type="InterPro" id="IPR036063">
    <property type="entry name" value="Smr_dom_sf"/>
</dbReference>
<dbReference type="InterPro" id="IPR053242">
    <property type="entry name" value="PAM2-like_domain"/>
</dbReference>
<dbReference type="Proteomes" id="UP000479710">
    <property type="component" value="Unassembled WGS sequence"/>
</dbReference>
<feature type="compositionally biased region" description="Polar residues" evidence="1">
    <location>
        <begin position="122"/>
        <end position="151"/>
    </location>
</feature>
<feature type="region of interest" description="Disordered" evidence="1">
    <location>
        <begin position="1"/>
        <end position="38"/>
    </location>
</feature>
<dbReference type="PANTHER" id="PTHR46651:SF2">
    <property type="entry name" value="ATAXIN-2 C-TERMINAL REGION FAMILY PROTEIN, EXPRESSED"/>
    <property type="match status" value="1"/>
</dbReference>
<reference evidence="3 4" key="1">
    <citation type="submission" date="2019-11" db="EMBL/GenBank/DDBJ databases">
        <title>Whole genome sequence of Oryza granulata.</title>
        <authorList>
            <person name="Li W."/>
        </authorList>
    </citation>
    <scope>NUCLEOTIDE SEQUENCE [LARGE SCALE GENOMIC DNA]</scope>
    <source>
        <strain evidence="4">cv. Menghai</strain>
        <tissue evidence="3">Leaf</tissue>
    </source>
</reference>
<dbReference type="PROSITE" id="PS50828">
    <property type="entry name" value="SMR"/>
    <property type="match status" value="1"/>
</dbReference>
<dbReference type="EMBL" id="SPHZ02000011">
    <property type="protein sequence ID" value="KAF0891318.1"/>
    <property type="molecule type" value="Genomic_DNA"/>
</dbReference>
<dbReference type="InterPro" id="IPR009818">
    <property type="entry name" value="PAM2_motif"/>
</dbReference>
<keyword evidence="4" id="KW-1185">Reference proteome</keyword>
<dbReference type="Pfam" id="PF07145">
    <property type="entry name" value="PAM2"/>
    <property type="match status" value="1"/>
</dbReference>
<gene>
    <name evidence="3" type="ORF">E2562_009490</name>
</gene>
<feature type="region of interest" description="Disordered" evidence="1">
    <location>
        <begin position="122"/>
        <end position="161"/>
    </location>
</feature>
<dbReference type="InterPro" id="IPR002625">
    <property type="entry name" value="Smr_dom"/>
</dbReference>
<sequence>ELKKSRRKEKKTWREERRGGGGKRLGLGGGGGRRRRRWRGVEASRRRVVRTCGLGVLRLRVRRSRVRNLRLPCTILHDRNRESLQQEFHLLIISMSIEERTLSLINKTTALNPNAQEFVPSSLRSVNDVSNRSDTSRISVSGSSKDTSADQQEPVIPSNPDEEAHRYWQEQLPDDITPDFKVLGQDETPGPDNLSLRGLSINDSIGASLFSPNQTSNLQHRASPFIRDTRAKIEFPSPTYVEEQSRATIMSPTASTMSPTAAPWVKTVRNGGQYNANRRDASHYNGDSSIGAPVQNLTDAYYGSRRSFSPTMDIMSQLENKVDGRLNQNLRSLSFGHSSPPSPASYGQNSLANYNKEAFGLANNTYRSHSAVLTDDILSPSAAREHISLDASRGRYNTTNLPVSGLGSSRGSQLMASSFNGNHDMVANNTMQNIAGLQTGPAWLETDTAANMFLESKDEVHDFASLRHALLEQDRQVFLAGANPLAKELNIKELYNLQSRLAQEKARETIYRQRIQMPEFQGLVQEQNTPIDLCGLHVSEAIHVLNYELNNRRKIARSTGRRLQVIIISSTRTPARLTAAVEQYLLEHGLQYTQAQPGLFRVLLQ</sequence>
<feature type="compositionally biased region" description="Gly residues" evidence="1">
    <location>
        <begin position="22"/>
        <end position="31"/>
    </location>
</feature>
<dbReference type="SUPFAM" id="SSF160443">
    <property type="entry name" value="SMR domain-like"/>
    <property type="match status" value="1"/>
</dbReference>
<evidence type="ECO:0000259" key="2">
    <source>
        <dbReference type="PROSITE" id="PS50828"/>
    </source>
</evidence>
<name>A0A6G1BT95_9ORYZ</name>
<comment type="caution">
    <text evidence="3">The sequence shown here is derived from an EMBL/GenBank/DDBJ whole genome shotgun (WGS) entry which is preliminary data.</text>
</comment>
<feature type="domain" description="Smr" evidence="2">
    <location>
        <begin position="531"/>
        <end position="605"/>
    </location>
</feature>
<evidence type="ECO:0000256" key="1">
    <source>
        <dbReference type="SAM" id="MobiDB-lite"/>
    </source>
</evidence>
<accession>A0A6G1BT95</accession>